<organism evidence="2 3">
    <name type="scientific">Paractinoplanes aksuensis</name>
    <dbReference type="NCBI Taxonomy" id="2939490"/>
    <lineage>
        <taxon>Bacteria</taxon>
        <taxon>Bacillati</taxon>
        <taxon>Actinomycetota</taxon>
        <taxon>Actinomycetes</taxon>
        <taxon>Micromonosporales</taxon>
        <taxon>Micromonosporaceae</taxon>
        <taxon>Paractinoplanes</taxon>
    </lineage>
</organism>
<evidence type="ECO:0000256" key="1">
    <source>
        <dbReference type="SAM" id="MobiDB-lite"/>
    </source>
</evidence>
<proteinExistence type="predicted"/>
<comment type="caution">
    <text evidence="2">The sequence shown here is derived from an EMBL/GenBank/DDBJ whole genome shotgun (WGS) entry which is preliminary data.</text>
</comment>
<reference evidence="2 3" key="1">
    <citation type="submission" date="2022-06" db="EMBL/GenBank/DDBJ databases">
        <title>New Species of the Genus Actinoplanes, ActinopZanes ferrugineus.</title>
        <authorList>
            <person name="Ding P."/>
        </authorList>
    </citation>
    <scope>NUCLEOTIDE SEQUENCE [LARGE SCALE GENOMIC DNA]</scope>
    <source>
        <strain evidence="2 3">TRM88003</strain>
    </source>
</reference>
<dbReference type="PROSITE" id="PS51257">
    <property type="entry name" value="PROKAR_LIPOPROTEIN"/>
    <property type="match status" value="1"/>
</dbReference>
<protein>
    <submittedName>
        <fullName evidence="2">Uncharacterized protein</fullName>
    </submittedName>
</protein>
<keyword evidence="3" id="KW-1185">Reference proteome</keyword>
<sequence>MAARPQPPPTPPPVQITFSACGHTATFEAGAKTTAPARCPRGCDPVAPQHNRWR</sequence>
<feature type="region of interest" description="Disordered" evidence="1">
    <location>
        <begin position="32"/>
        <end position="54"/>
    </location>
</feature>
<dbReference type="Proteomes" id="UP001523369">
    <property type="component" value="Unassembled WGS sequence"/>
</dbReference>
<evidence type="ECO:0000313" key="2">
    <source>
        <dbReference type="EMBL" id="MCO8274783.1"/>
    </source>
</evidence>
<dbReference type="RefSeq" id="WP_253240842.1">
    <property type="nucleotide sequence ID" value="NZ_JAMYJR010000032.1"/>
</dbReference>
<name>A0ABT1DW40_9ACTN</name>
<gene>
    <name evidence="2" type="ORF">M1L60_29725</name>
</gene>
<evidence type="ECO:0000313" key="3">
    <source>
        <dbReference type="Proteomes" id="UP001523369"/>
    </source>
</evidence>
<accession>A0ABT1DW40</accession>
<dbReference type="EMBL" id="JAMYJR010000032">
    <property type="protein sequence ID" value="MCO8274783.1"/>
    <property type="molecule type" value="Genomic_DNA"/>
</dbReference>